<dbReference type="InterPro" id="IPR000551">
    <property type="entry name" value="MerR-type_HTH_dom"/>
</dbReference>
<dbReference type="RefSeq" id="WP_015866412.1">
    <property type="nucleotide sequence ID" value="NZ_CAIGKF010000015.1"/>
</dbReference>
<feature type="region of interest" description="Disordered" evidence="2">
    <location>
        <begin position="129"/>
        <end position="156"/>
    </location>
</feature>
<reference evidence="4" key="1">
    <citation type="submission" date="2023-07" db="EMBL/GenBank/DDBJ databases">
        <title>Sorghum-associated microbial communities from plants grown in Nebraska, USA.</title>
        <authorList>
            <person name="Schachtman D."/>
        </authorList>
    </citation>
    <scope>NUCLEOTIDE SEQUENCE</scope>
    <source>
        <strain evidence="4">DS3315</strain>
    </source>
</reference>
<feature type="domain" description="HTH merR-type" evidence="3">
    <location>
        <begin position="8"/>
        <end position="77"/>
    </location>
</feature>
<dbReference type="PROSITE" id="PS50937">
    <property type="entry name" value="HTH_MERR_2"/>
    <property type="match status" value="1"/>
</dbReference>
<evidence type="ECO:0000256" key="1">
    <source>
        <dbReference type="ARBA" id="ARBA00023125"/>
    </source>
</evidence>
<proteinExistence type="predicted"/>
<dbReference type="InterPro" id="IPR009061">
    <property type="entry name" value="DNA-bd_dom_put_sf"/>
</dbReference>
<dbReference type="SUPFAM" id="SSF46955">
    <property type="entry name" value="Putative DNA-binding domain"/>
    <property type="match status" value="1"/>
</dbReference>
<dbReference type="EMBL" id="JAUSRV010000001">
    <property type="protein sequence ID" value="MDP9969252.1"/>
    <property type="molecule type" value="Genomic_DNA"/>
</dbReference>
<dbReference type="PANTHER" id="PTHR30204:SF98">
    <property type="entry name" value="HTH-TYPE TRANSCRIPTIONAL REGULATOR ADHR"/>
    <property type="match status" value="1"/>
</dbReference>
<dbReference type="Pfam" id="PF13411">
    <property type="entry name" value="MerR_1"/>
    <property type="match status" value="1"/>
</dbReference>
<dbReference type="Proteomes" id="UP001224845">
    <property type="component" value="Unassembled WGS sequence"/>
</dbReference>
<keyword evidence="1 4" id="KW-0238">DNA-binding</keyword>
<organism evidence="4 5">
    <name type="scientific">Variovorax paradoxus</name>
    <dbReference type="NCBI Taxonomy" id="34073"/>
    <lineage>
        <taxon>Bacteria</taxon>
        <taxon>Pseudomonadati</taxon>
        <taxon>Pseudomonadota</taxon>
        <taxon>Betaproteobacteria</taxon>
        <taxon>Burkholderiales</taxon>
        <taxon>Comamonadaceae</taxon>
        <taxon>Variovorax</taxon>
    </lineage>
</organism>
<evidence type="ECO:0000259" key="3">
    <source>
        <dbReference type="PROSITE" id="PS50937"/>
    </source>
</evidence>
<dbReference type="SMART" id="SM00422">
    <property type="entry name" value="HTH_MERR"/>
    <property type="match status" value="1"/>
</dbReference>
<protein>
    <submittedName>
        <fullName evidence="4">DNA-binding transcriptional MerR regulator</fullName>
    </submittedName>
</protein>
<gene>
    <name evidence="4" type="ORF">J2W39_000475</name>
</gene>
<dbReference type="PANTHER" id="PTHR30204">
    <property type="entry name" value="REDOX-CYCLING DRUG-SENSING TRANSCRIPTIONAL ACTIVATOR SOXR"/>
    <property type="match status" value="1"/>
</dbReference>
<dbReference type="InterPro" id="IPR047057">
    <property type="entry name" value="MerR_fam"/>
</dbReference>
<dbReference type="AlphaFoldDB" id="A0AAW8E911"/>
<dbReference type="GeneID" id="99715248"/>
<accession>A0AAW8E911</accession>
<evidence type="ECO:0000313" key="4">
    <source>
        <dbReference type="EMBL" id="MDP9969252.1"/>
    </source>
</evidence>
<dbReference type="GO" id="GO:0003677">
    <property type="term" value="F:DNA binding"/>
    <property type="evidence" value="ECO:0007669"/>
    <property type="project" value="UniProtKB-KW"/>
</dbReference>
<dbReference type="Gene3D" id="1.10.1660.10">
    <property type="match status" value="1"/>
</dbReference>
<name>A0AAW8E911_VARPD</name>
<dbReference type="PRINTS" id="PR00040">
    <property type="entry name" value="HTHMERR"/>
</dbReference>
<evidence type="ECO:0000256" key="2">
    <source>
        <dbReference type="SAM" id="MobiDB-lite"/>
    </source>
</evidence>
<dbReference type="GO" id="GO:0003700">
    <property type="term" value="F:DNA-binding transcription factor activity"/>
    <property type="evidence" value="ECO:0007669"/>
    <property type="project" value="InterPro"/>
</dbReference>
<sequence>MPAEGGTPFHIGELAQRTGRTVHAIRWYETQGLVPGVVRDEGGRRLYGELHVGWLDLMDRLRRTGMSIAEMREYTALALQGKATLRQRRDLLAAHRARVAETIADWNQALSLVERKIDFYDDWMQSGHRPPLLPAEAPRAPPPGQKRRGGRPPTPR</sequence>
<dbReference type="CDD" id="cd01109">
    <property type="entry name" value="HTH_YyaN"/>
    <property type="match status" value="1"/>
</dbReference>
<evidence type="ECO:0000313" key="5">
    <source>
        <dbReference type="Proteomes" id="UP001224845"/>
    </source>
</evidence>
<comment type="caution">
    <text evidence="4">The sequence shown here is derived from an EMBL/GenBank/DDBJ whole genome shotgun (WGS) entry which is preliminary data.</text>
</comment>